<evidence type="ECO:0000313" key="1">
    <source>
        <dbReference type="EMBL" id="KAI3745960.1"/>
    </source>
</evidence>
<reference evidence="1 2" key="2">
    <citation type="journal article" date="2022" name="Mol. Ecol. Resour.">
        <title>The genomes of chicory, endive, great burdock and yacon provide insights into Asteraceae paleo-polyploidization history and plant inulin production.</title>
        <authorList>
            <person name="Fan W."/>
            <person name="Wang S."/>
            <person name="Wang H."/>
            <person name="Wang A."/>
            <person name="Jiang F."/>
            <person name="Liu H."/>
            <person name="Zhao H."/>
            <person name="Xu D."/>
            <person name="Zhang Y."/>
        </authorList>
    </citation>
    <scope>NUCLEOTIDE SEQUENCE [LARGE SCALE GENOMIC DNA]</scope>
    <source>
        <strain evidence="2">cv. Niubang</strain>
    </source>
</reference>
<name>A0ACB9DHR7_ARCLA</name>
<comment type="caution">
    <text evidence="1">The sequence shown here is derived from an EMBL/GenBank/DDBJ whole genome shotgun (WGS) entry which is preliminary data.</text>
</comment>
<sequence length="165" mass="18411">MAVAECPRFTEKPEAPSTQLFSVDQWKSLASVFDVEVDVDFAEFPNVPTTLDSSQTPHSEEPYLTETPNAESSISVIEESNTIRSTDPPLTSSIPVPVEPYVLNENDNPNVDTVENSSEESLGLLMQASSRFLALHFTTSISCKPYFYVNGVSFIFFCIDWRMDI</sequence>
<dbReference type="EMBL" id="CM042049">
    <property type="protein sequence ID" value="KAI3745960.1"/>
    <property type="molecule type" value="Genomic_DNA"/>
</dbReference>
<dbReference type="Proteomes" id="UP001055879">
    <property type="component" value="Linkage Group LG03"/>
</dbReference>
<accession>A0ACB9DHR7</accession>
<keyword evidence="2" id="KW-1185">Reference proteome</keyword>
<organism evidence="1 2">
    <name type="scientific">Arctium lappa</name>
    <name type="common">Greater burdock</name>
    <name type="synonym">Lappa major</name>
    <dbReference type="NCBI Taxonomy" id="4217"/>
    <lineage>
        <taxon>Eukaryota</taxon>
        <taxon>Viridiplantae</taxon>
        <taxon>Streptophyta</taxon>
        <taxon>Embryophyta</taxon>
        <taxon>Tracheophyta</taxon>
        <taxon>Spermatophyta</taxon>
        <taxon>Magnoliopsida</taxon>
        <taxon>eudicotyledons</taxon>
        <taxon>Gunneridae</taxon>
        <taxon>Pentapetalae</taxon>
        <taxon>asterids</taxon>
        <taxon>campanulids</taxon>
        <taxon>Asterales</taxon>
        <taxon>Asteraceae</taxon>
        <taxon>Carduoideae</taxon>
        <taxon>Cardueae</taxon>
        <taxon>Arctiinae</taxon>
        <taxon>Arctium</taxon>
    </lineage>
</organism>
<evidence type="ECO:0000313" key="2">
    <source>
        <dbReference type="Proteomes" id="UP001055879"/>
    </source>
</evidence>
<protein>
    <submittedName>
        <fullName evidence="1">Uncharacterized protein</fullName>
    </submittedName>
</protein>
<gene>
    <name evidence="1" type="ORF">L6452_08375</name>
</gene>
<reference evidence="2" key="1">
    <citation type="journal article" date="2022" name="Mol. Ecol. Resour.">
        <title>The genomes of chicory, endive, great burdock and yacon provide insights into Asteraceae palaeo-polyploidization history and plant inulin production.</title>
        <authorList>
            <person name="Fan W."/>
            <person name="Wang S."/>
            <person name="Wang H."/>
            <person name="Wang A."/>
            <person name="Jiang F."/>
            <person name="Liu H."/>
            <person name="Zhao H."/>
            <person name="Xu D."/>
            <person name="Zhang Y."/>
        </authorList>
    </citation>
    <scope>NUCLEOTIDE SEQUENCE [LARGE SCALE GENOMIC DNA]</scope>
    <source>
        <strain evidence="2">cv. Niubang</strain>
    </source>
</reference>
<proteinExistence type="predicted"/>